<dbReference type="InterPro" id="IPR043131">
    <property type="entry name" value="BCAT-like_N"/>
</dbReference>
<dbReference type="STRING" id="756272.Plabr_3516"/>
<dbReference type="InterPro" id="IPR036038">
    <property type="entry name" value="Aminotransferase-like"/>
</dbReference>
<dbReference type="SUPFAM" id="SSF56752">
    <property type="entry name" value="D-aminoacid aminotransferase-like PLP-dependent enzymes"/>
    <property type="match status" value="1"/>
</dbReference>
<evidence type="ECO:0000256" key="1">
    <source>
        <dbReference type="ARBA" id="ARBA00001933"/>
    </source>
</evidence>
<dbReference type="GO" id="GO:0008483">
    <property type="term" value="F:transaminase activity"/>
    <property type="evidence" value="ECO:0007669"/>
    <property type="project" value="UniProtKB-KW"/>
</dbReference>
<protein>
    <submittedName>
        <fullName evidence="6">Aminotransferase class IV</fullName>
    </submittedName>
</protein>
<dbReference type="GO" id="GO:0008153">
    <property type="term" value="P:4-aminobenzoate biosynthetic process"/>
    <property type="evidence" value="ECO:0007669"/>
    <property type="project" value="TreeGrafter"/>
</dbReference>
<gene>
    <name evidence="6" type="ordered locus">Plabr_3516</name>
</gene>
<dbReference type="EMBL" id="CP002546">
    <property type="protein sequence ID" value="ADY61113.1"/>
    <property type="molecule type" value="Genomic_DNA"/>
</dbReference>
<dbReference type="KEGG" id="pbs:Plabr_3516"/>
<dbReference type="RefSeq" id="WP_013629832.1">
    <property type="nucleotide sequence ID" value="NC_015174.1"/>
</dbReference>
<dbReference type="HOGENOM" id="CLU_020844_3_0_0"/>
<dbReference type="OrthoDB" id="9805628at2"/>
<proteinExistence type="inferred from homology"/>
<dbReference type="Gene3D" id="3.30.470.10">
    <property type="match status" value="1"/>
</dbReference>
<dbReference type="InterPro" id="IPR043132">
    <property type="entry name" value="BCAT-like_C"/>
</dbReference>
<dbReference type="GO" id="GO:0005829">
    <property type="term" value="C:cytosol"/>
    <property type="evidence" value="ECO:0007669"/>
    <property type="project" value="TreeGrafter"/>
</dbReference>
<dbReference type="Proteomes" id="UP000006860">
    <property type="component" value="Chromosome"/>
</dbReference>
<accession>F0SN84</accession>
<evidence type="ECO:0000313" key="6">
    <source>
        <dbReference type="EMBL" id="ADY61113.1"/>
    </source>
</evidence>
<evidence type="ECO:0000313" key="7">
    <source>
        <dbReference type="Proteomes" id="UP000006860"/>
    </source>
</evidence>
<evidence type="ECO:0000256" key="4">
    <source>
        <dbReference type="RuleBase" id="RU004106"/>
    </source>
</evidence>
<reference evidence="7" key="1">
    <citation type="submission" date="2011-02" db="EMBL/GenBank/DDBJ databases">
        <title>The complete genome of Planctomyces brasiliensis DSM 5305.</title>
        <authorList>
            <person name="Lucas S."/>
            <person name="Copeland A."/>
            <person name="Lapidus A."/>
            <person name="Bruce D."/>
            <person name="Goodwin L."/>
            <person name="Pitluck S."/>
            <person name="Kyrpides N."/>
            <person name="Mavromatis K."/>
            <person name="Pagani I."/>
            <person name="Ivanova N."/>
            <person name="Ovchinnikova G."/>
            <person name="Lu M."/>
            <person name="Detter J.C."/>
            <person name="Han C."/>
            <person name="Land M."/>
            <person name="Hauser L."/>
            <person name="Markowitz V."/>
            <person name="Cheng J.-F."/>
            <person name="Hugenholtz P."/>
            <person name="Woyke T."/>
            <person name="Wu D."/>
            <person name="Tindall B."/>
            <person name="Pomrenke H.G."/>
            <person name="Brambilla E."/>
            <person name="Klenk H.-P."/>
            <person name="Eisen J.A."/>
        </authorList>
    </citation>
    <scope>NUCLEOTIDE SEQUENCE [LARGE SCALE GENOMIC DNA]</scope>
    <source>
        <strain evidence="7">ATCC 49424 / DSM 5305 / JCM 21570 / NBRC 103401 / IFAM 1448</strain>
    </source>
</reference>
<dbReference type="FunFam" id="3.20.10.10:FF:000002">
    <property type="entry name" value="D-alanine aminotransferase"/>
    <property type="match status" value="1"/>
</dbReference>
<dbReference type="PANTHER" id="PTHR42743:SF2">
    <property type="entry name" value="AMINODEOXYCHORISMATE LYASE"/>
    <property type="match status" value="1"/>
</dbReference>
<dbReference type="GO" id="GO:0008696">
    <property type="term" value="F:4-amino-4-deoxychorismate lyase activity"/>
    <property type="evidence" value="ECO:0007669"/>
    <property type="project" value="TreeGrafter"/>
</dbReference>
<comment type="cofactor">
    <cofactor evidence="1 5">
        <name>pyridoxal 5'-phosphate</name>
        <dbReference type="ChEBI" id="CHEBI:597326"/>
    </cofactor>
</comment>
<evidence type="ECO:0000256" key="5">
    <source>
        <dbReference type="RuleBase" id="RU004516"/>
    </source>
</evidence>
<keyword evidence="6" id="KW-0032">Aminotransferase</keyword>
<comment type="similarity">
    <text evidence="2 4">Belongs to the class-IV pyridoxal-phosphate-dependent aminotransferase family.</text>
</comment>
<evidence type="ECO:0000256" key="2">
    <source>
        <dbReference type="ARBA" id="ARBA00009320"/>
    </source>
</evidence>
<sequence>MPGMPSIGPVGYWNGEFVPEEKMALPVTDRGVAHGVAVTEFVRTFRGRPIFLPAHLERLQKSAQDCRIPLAISAGELTTSLNQLLEHNYALLTESTDLGVIISATPGMNATYAGGRPVQPTLFAHTFPLPAHLWAEASEKGTRLAVSTVPQVPSQCVPVTAKSRSRMAWYLAEQDVRERFPGAQALVLDLDGYIRETSTANVFVVIQGEIVTPPASQVLPGVSRQTTIDLAEAMGLPVQQRPLTIAETLQADEMFVTSTPYCLLPVRELCEPAREWTPPGPVTSRLLQAWWDKTGLNVHEQFRSLTP</sequence>
<dbReference type="InterPro" id="IPR001544">
    <property type="entry name" value="Aminotrans_IV"/>
</dbReference>
<dbReference type="AlphaFoldDB" id="F0SN84"/>
<dbReference type="PROSITE" id="PS00770">
    <property type="entry name" value="AA_TRANSFER_CLASS_4"/>
    <property type="match status" value="1"/>
</dbReference>
<organism evidence="6 7">
    <name type="scientific">Rubinisphaera brasiliensis (strain ATCC 49424 / DSM 5305 / JCM 21570 / IAM 15109 / NBRC 103401 / IFAM 1448)</name>
    <name type="common">Planctomyces brasiliensis</name>
    <dbReference type="NCBI Taxonomy" id="756272"/>
    <lineage>
        <taxon>Bacteria</taxon>
        <taxon>Pseudomonadati</taxon>
        <taxon>Planctomycetota</taxon>
        <taxon>Planctomycetia</taxon>
        <taxon>Planctomycetales</taxon>
        <taxon>Planctomycetaceae</taxon>
        <taxon>Rubinisphaera</taxon>
    </lineage>
</organism>
<dbReference type="Pfam" id="PF01063">
    <property type="entry name" value="Aminotran_4"/>
    <property type="match status" value="1"/>
</dbReference>
<name>F0SN84_RUBBR</name>
<dbReference type="Gene3D" id="3.20.10.10">
    <property type="entry name" value="D-amino Acid Aminotransferase, subunit A, domain 2"/>
    <property type="match status" value="1"/>
</dbReference>
<dbReference type="eggNOG" id="COG0115">
    <property type="taxonomic scope" value="Bacteria"/>
</dbReference>
<dbReference type="PANTHER" id="PTHR42743">
    <property type="entry name" value="AMINO-ACID AMINOTRANSFERASE"/>
    <property type="match status" value="1"/>
</dbReference>
<evidence type="ECO:0000256" key="3">
    <source>
        <dbReference type="ARBA" id="ARBA00022898"/>
    </source>
</evidence>
<dbReference type="InterPro" id="IPR018300">
    <property type="entry name" value="Aminotrans_IV_CS"/>
</dbReference>
<keyword evidence="6" id="KW-0808">Transferase</keyword>
<keyword evidence="3 5" id="KW-0663">Pyridoxal phosphate</keyword>
<keyword evidence="7" id="KW-1185">Reference proteome</keyword>
<dbReference type="InterPro" id="IPR050571">
    <property type="entry name" value="Class-IV_PLP-Dep_Aminotrnsfr"/>
</dbReference>